<sequence>MAQRTLQENGVVSFEDTPAAQQRIIQRNADSSPLLQLPPELRQQIFQIVLRTATGFVFFRVHKKNNCIITSADRNETREANVLQQLCKLIRAETYGMEFRVNKSRIHVSQFTSMMRNRDRRLNDFIGYMEILDVTSLRLRPDIQLLHGCIFKFARNNPKAEVDVQLANFSFIKRGQTIWNFLTLGMCIERTLRGAKRTFPRVQASIKEWRGPTKVTGIPCNVRFRTSCNTFNRDVFADLLRGSSGAALNDLYNKYYKGTEEELMATVERWYEVGI</sequence>
<name>A0A8K0R4C0_9PLEO</name>
<protein>
    <submittedName>
        <fullName evidence="1">Uncharacterized protein</fullName>
    </submittedName>
</protein>
<accession>A0A8K0R4C0</accession>
<reference evidence="1" key="1">
    <citation type="journal article" date="2021" name="Nat. Commun.">
        <title>Genetic determinants of endophytism in the Arabidopsis root mycobiome.</title>
        <authorList>
            <person name="Mesny F."/>
            <person name="Miyauchi S."/>
            <person name="Thiergart T."/>
            <person name="Pickel B."/>
            <person name="Atanasova L."/>
            <person name="Karlsson M."/>
            <person name="Huettel B."/>
            <person name="Barry K.W."/>
            <person name="Haridas S."/>
            <person name="Chen C."/>
            <person name="Bauer D."/>
            <person name="Andreopoulos W."/>
            <person name="Pangilinan J."/>
            <person name="LaButti K."/>
            <person name="Riley R."/>
            <person name="Lipzen A."/>
            <person name="Clum A."/>
            <person name="Drula E."/>
            <person name="Henrissat B."/>
            <person name="Kohler A."/>
            <person name="Grigoriev I.V."/>
            <person name="Martin F.M."/>
            <person name="Hacquard S."/>
        </authorList>
    </citation>
    <scope>NUCLEOTIDE SEQUENCE</scope>
    <source>
        <strain evidence="1">MPI-SDFR-AT-0120</strain>
    </source>
</reference>
<dbReference type="Proteomes" id="UP000813461">
    <property type="component" value="Unassembled WGS sequence"/>
</dbReference>
<evidence type="ECO:0000313" key="1">
    <source>
        <dbReference type="EMBL" id="KAH7086720.1"/>
    </source>
</evidence>
<comment type="caution">
    <text evidence="1">The sequence shown here is derived from an EMBL/GenBank/DDBJ whole genome shotgun (WGS) entry which is preliminary data.</text>
</comment>
<evidence type="ECO:0000313" key="2">
    <source>
        <dbReference type="Proteomes" id="UP000813461"/>
    </source>
</evidence>
<organism evidence="1 2">
    <name type="scientific">Paraphoma chrysanthemicola</name>
    <dbReference type="NCBI Taxonomy" id="798071"/>
    <lineage>
        <taxon>Eukaryota</taxon>
        <taxon>Fungi</taxon>
        <taxon>Dikarya</taxon>
        <taxon>Ascomycota</taxon>
        <taxon>Pezizomycotina</taxon>
        <taxon>Dothideomycetes</taxon>
        <taxon>Pleosporomycetidae</taxon>
        <taxon>Pleosporales</taxon>
        <taxon>Pleosporineae</taxon>
        <taxon>Phaeosphaeriaceae</taxon>
        <taxon>Paraphoma</taxon>
    </lineage>
</organism>
<gene>
    <name evidence="1" type="ORF">FB567DRAFT_592591</name>
</gene>
<keyword evidence="2" id="KW-1185">Reference proteome</keyword>
<dbReference type="EMBL" id="JAGMVJ010000010">
    <property type="protein sequence ID" value="KAH7086720.1"/>
    <property type="molecule type" value="Genomic_DNA"/>
</dbReference>
<dbReference type="OrthoDB" id="3722803at2759"/>
<proteinExistence type="predicted"/>
<dbReference type="AlphaFoldDB" id="A0A8K0R4C0"/>